<dbReference type="SUPFAM" id="SSF52266">
    <property type="entry name" value="SGNH hydrolase"/>
    <property type="match status" value="1"/>
</dbReference>
<comment type="subcellular location">
    <subcellularLocation>
        <location evidence="1">Periplasm</location>
    </subcellularLocation>
</comment>
<organism evidence="9 10">
    <name type="scientific">Pontibacter aydingkolensis</name>
    <dbReference type="NCBI Taxonomy" id="1911536"/>
    <lineage>
        <taxon>Bacteria</taxon>
        <taxon>Pseudomonadati</taxon>
        <taxon>Bacteroidota</taxon>
        <taxon>Cytophagia</taxon>
        <taxon>Cytophagales</taxon>
        <taxon>Hymenobacteraceae</taxon>
        <taxon>Pontibacter</taxon>
    </lineage>
</organism>
<reference evidence="9 10" key="1">
    <citation type="journal article" date="2016" name="Int. J. Syst. Evol. Microbiol.">
        <title>Pontibacter aydingkolensis sp. nov., isolated from soil of a salt lake.</title>
        <authorList>
            <person name="Osman G."/>
            <person name="Zhang T."/>
            <person name="Lou K."/>
            <person name="Gao Y."/>
            <person name="Chang W."/>
            <person name="Lin Q."/>
            <person name="Yang H.M."/>
            <person name="Huo X.D."/>
            <person name="Wang N."/>
        </authorList>
    </citation>
    <scope>NUCLEOTIDE SEQUENCE [LARGE SCALE GENOMIC DNA]</scope>
    <source>
        <strain evidence="9 10">KACC 19255</strain>
    </source>
</reference>
<protein>
    <recommendedName>
        <fullName evidence="8">AlgX/AlgJ SGNH hydrolase-like domain-containing protein</fullName>
    </recommendedName>
</protein>
<sequence length="370" mass="42454">MKDKGVKRLLGKLTLLMLPFLIWPLIEVLFLPMNFFTFRIWETISVNKMLVMSGPFYPNMHLKMEEEGELAPHTPYAEKRVVEWYTDAYGYRNRDLKCDVLLIGDSNITGAKLSQDETLAEVLERQLGKDVYSFAPATVNRFLATDRFIETPPELVIVSSIERRIPELPPVGANGLNSKLRNASGNLISSSQALTWMAVTADRISKLGLYHKTLANLERSFGKKEYISYNNEFFIEGDTANRTFSEEEIQYIADVLEGYKKALEERGIKFIFMPIPNKENIYYELLPSKKKPDFLPRLMAELQKRKIDAVDLQTNFEDLYQRKHVSLYPADDAHWNDVAVKVAAGLVTARLQGDVPDKNKDSNFFVKYSD</sequence>
<keyword evidence="5" id="KW-0574">Periplasm</keyword>
<keyword evidence="3" id="KW-0808">Transferase</keyword>
<evidence type="ECO:0000313" key="10">
    <source>
        <dbReference type="Proteomes" id="UP000813018"/>
    </source>
</evidence>
<feature type="transmembrane region" description="Helical" evidence="7">
    <location>
        <begin position="20"/>
        <end position="41"/>
    </location>
</feature>
<keyword evidence="7" id="KW-1133">Transmembrane helix</keyword>
<gene>
    <name evidence="9" type="ORF">K0O23_06615</name>
</gene>
<evidence type="ECO:0000256" key="5">
    <source>
        <dbReference type="ARBA" id="ARBA00022764"/>
    </source>
</evidence>
<evidence type="ECO:0000256" key="7">
    <source>
        <dbReference type="SAM" id="Phobius"/>
    </source>
</evidence>
<evidence type="ECO:0000313" key="9">
    <source>
        <dbReference type="EMBL" id="MBW7466733.1"/>
    </source>
</evidence>
<accession>A0ABS7CSE8</accession>
<evidence type="ECO:0000256" key="4">
    <source>
        <dbReference type="ARBA" id="ARBA00022729"/>
    </source>
</evidence>
<keyword evidence="10" id="KW-1185">Reference proteome</keyword>
<evidence type="ECO:0000256" key="3">
    <source>
        <dbReference type="ARBA" id="ARBA00022679"/>
    </source>
</evidence>
<dbReference type="EMBL" id="JAHYXK010000004">
    <property type="protein sequence ID" value="MBW7466733.1"/>
    <property type="molecule type" value="Genomic_DNA"/>
</dbReference>
<keyword evidence="7" id="KW-0472">Membrane</keyword>
<evidence type="ECO:0000256" key="2">
    <source>
        <dbReference type="ARBA" id="ARBA00005182"/>
    </source>
</evidence>
<feature type="domain" description="AlgX/AlgJ SGNH hydrolase-like" evidence="8">
    <location>
        <begin position="241"/>
        <end position="354"/>
    </location>
</feature>
<evidence type="ECO:0000256" key="1">
    <source>
        <dbReference type="ARBA" id="ARBA00004418"/>
    </source>
</evidence>
<keyword evidence="6" id="KW-0016">Alginate biosynthesis</keyword>
<proteinExistence type="predicted"/>
<comment type="caution">
    <text evidence="9">The sequence shown here is derived from an EMBL/GenBank/DDBJ whole genome shotgun (WGS) entry which is preliminary data.</text>
</comment>
<dbReference type="RefSeq" id="WP_219876614.1">
    <property type="nucleotide sequence ID" value="NZ_JAHYXK010000004.1"/>
</dbReference>
<dbReference type="Pfam" id="PF16822">
    <property type="entry name" value="ALGX"/>
    <property type="match status" value="1"/>
</dbReference>
<name>A0ABS7CSE8_9BACT</name>
<evidence type="ECO:0000259" key="8">
    <source>
        <dbReference type="Pfam" id="PF16822"/>
    </source>
</evidence>
<comment type="pathway">
    <text evidence="2">Glycan biosynthesis; alginate biosynthesis.</text>
</comment>
<keyword evidence="7" id="KW-0812">Transmembrane</keyword>
<dbReference type="Proteomes" id="UP000813018">
    <property type="component" value="Unassembled WGS sequence"/>
</dbReference>
<keyword evidence="4" id="KW-0732">Signal</keyword>
<evidence type="ECO:0000256" key="6">
    <source>
        <dbReference type="ARBA" id="ARBA00022841"/>
    </source>
</evidence>
<dbReference type="InterPro" id="IPR031811">
    <property type="entry name" value="ALGX/ALGJ_SGNH-like"/>
</dbReference>